<dbReference type="AlphaFoldDB" id="A0A1M6HLV8"/>
<keyword evidence="2 5" id="KW-0238">DNA-binding</keyword>
<keyword evidence="3" id="KW-0804">Transcription</keyword>
<dbReference type="InterPro" id="IPR018060">
    <property type="entry name" value="HTH_AraC"/>
</dbReference>
<evidence type="ECO:0000256" key="3">
    <source>
        <dbReference type="ARBA" id="ARBA00023163"/>
    </source>
</evidence>
<evidence type="ECO:0000313" key="5">
    <source>
        <dbReference type="EMBL" id="SHJ23186.1"/>
    </source>
</evidence>
<reference evidence="6" key="1">
    <citation type="submission" date="2016-11" db="EMBL/GenBank/DDBJ databases">
        <authorList>
            <person name="Varghese N."/>
            <person name="Submissions S."/>
        </authorList>
    </citation>
    <scope>NUCLEOTIDE SEQUENCE [LARGE SCALE GENOMIC DNA]</scope>
    <source>
        <strain evidence="6">DSM 22623</strain>
    </source>
</reference>
<evidence type="ECO:0000313" key="6">
    <source>
        <dbReference type="Proteomes" id="UP000184432"/>
    </source>
</evidence>
<dbReference type="PANTHER" id="PTHR43280">
    <property type="entry name" value="ARAC-FAMILY TRANSCRIPTIONAL REGULATOR"/>
    <property type="match status" value="1"/>
</dbReference>
<dbReference type="OrthoDB" id="642439at2"/>
<dbReference type="PROSITE" id="PS01124">
    <property type="entry name" value="HTH_ARAC_FAMILY_2"/>
    <property type="match status" value="1"/>
</dbReference>
<keyword evidence="1" id="KW-0805">Transcription regulation</keyword>
<dbReference type="GO" id="GO:0003700">
    <property type="term" value="F:DNA-binding transcription factor activity"/>
    <property type="evidence" value="ECO:0007669"/>
    <property type="project" value="InterPro"/>
</dbReference>
<dbReference type="PROSITE" id="PS00041">
    <property type="entry name" value="HTH_ARAC_FAMILY_1"/>
    <property type="match status" value="1"/>
</dbReference>
<gene>
    <name evidence="5" type="ORF">SAMN04488508_106352</name>
</gene>
<dbReference type="InterPro" id="IPR009057">
    <property type="entry name" value="Homeodomain-like_sf"/>
</dbReference>
<dbReference type="SMART" id="SM00342">
    <property type="entry name" value="HTH_ARAC"/>
    <property type="match status" value="1"/>
</dbReference>
<evidence type="ECO:0000259" key="4">
    <source>
        <dbReference type="PROSITE" id="PS01124"/>
    </source>
</evidence>
<evidence type="ECO:0000256" key="1">
    <source>
        <dbReference type="ARBA" id="ARBA00023015"/>
    </source>
</evidence>
<accession>A0A1M6HLV8</accession>
<dbReference type="InterPro" id="IPR018062">
    <property type="entry name" value="HTH_AraC-typ_CS"/>
</dbReference>
<dbReference type="EMBL" id="FQYP01000006">
    <property type="protein sequence ID" value="SHJ23186.1"/>
    <property type="molecule type" value="Genomic_DNA"/>
</dbReference>
<organism evidence="5 6">
    <name type="scientific">Aquimarina spongiae</name>
    <dbReference type="NCBI Taxonomy" id="570521"/>
    <lineage>
        <taxon>Bacteria</taxon>
        <taxon>Pseudomonadati</taxon>
        <taxon>Bacteroidota</taxon>
        <taxon>Flavobacteriia</taxon>
        <taxon>Flavobacteriales</taxon>
        <taxon>Flavobacteriaceae</taxon>
        <taxon>Aquimarina</taxon>
    </lineage>
</organism>
<proteinExistence type="predicted"/>
<dbReference type="Pfam" id="PF12833">
    <property type="entry name" value="HTH_18"/>
    <property type="match status" value="1"/>
</dbReference>
<dbReference type="Proteomes" id="UP000184432">
    <property type="component" value="Unassembled WGS sequence"/>
</dbReference>
<dbReference type="Gene3D" id="1.10.10.60">
    <property type="entry name" value="Homeodomain-like"/>
    <property type="match status" value="2"/>
</dbReference>
<dbReference type="RefSeq" id="WP_073317456.1">
    <property type="nucleotide sequence ID" value="NZ_FQYP01000006.1"/>
</dbReference>
<sequence length="277" mass="32340">MFSNQSKYQSQYGEIKESYAYEKFYFKGETKGIALKYVKQGYEDYLINDQVLRVKQGQFILVPEGQTFEAKSKLASQSIHGLCIDLNPTALDIDLAKMYANPLLFNLPFDCLHFSPLVKKLHTTHSNKDNNSELYQTLTILSKQVYSFAKEITGLHERLFVQSRNTDTQRAILIKMISCKNFIYQHFNQKITLDQLAIYTGISKYHFSRLFKLCFQESPQALQEKLRMDKAIELLQNNTMQLNTIAYDLGYHDLASFSKKFKNYYDISPSERRKMTN</sequence>
<feature type="domain" description="HTH araC/xylS-type" evidence="4">
    <location>
        <begin position="177"/>
        <end position="275"/>
    </location>
</feature>
<dbReference type="PANTHER" id="PTHR43280:SF2">
    <property type="entry name" value="HTH-TYPE TRANSCRIPTIONAL REGULATOR EXSA"/>
    <property type="match status" value="1"/>
</dbReference>
<protein>
    <submittedName>
        <fullName evidence="5">AraC-type DNA-binding protein</fullName>
    </submittedName>
</protein>
<dbReference type="STRING" id="570521.SAMN04488508_106352"/>
<dbReference type="SUPFAM" id="SSF46689">
    <property type="entry name" value="Homeodomain-like"/>
    <property type="match status" value="2"/>
</dbReference>
<keyword evidence="6" id="KW-1185">Reference proteome</keyword>
<dbReference type="GO" id="GO:0043565">
    <property type="term" value="F:sequence-specific DNA binding"/>
    <property type="evidence" value="ECO:0007669"/>
    <property type="project" value="InterPro"/>
</dbReference>
<name>A0A1M6HLV8_9FLAO</name>
<evidence type="ECO:0000256" key="2">
    <source>
        <dbReference type="ARBA" id="ARBA00023125"/>
    </source>
</evidence>